<evidence type="ECO:0000313" key="1">
    <source>
        <dbReference type="EMBL" id="CDM23667.1"/>
    </source>
</evidence>
<dbReference type="AlphaFoldDB" id="W8X2P4"/>
<gene>
    <name evidence="1" type="ORF">BN940_05991</name>
</gene>
<sequence length="45" mass="4796">MRGGLGRRGTICALDPGLLRQREDGLLRGTLGLIAATFPSVDRSK</sequence>
<reference evidence="1 2" key="1">
    <citation type="journal article" date="2014" name="BMC Microbiol.">
        <title>The oxygen-independent metabolism of cyclic monoterpenes in Castellaniella defragrans 65Phen.</title>
        <authorList>
            <person name="Petasch J."/>
            <person name="Disch E.M."/>
            <person name="Markert S."/>
            <person name="Becher D."/>
            <person name="Schweder T."/>
            <person name="Huttel B."/>
            <person name="Reinhardt R."/>
            <person name="Harder J."/>
        </authorList>
    </citation>
    <scope>NUCLEOTIDE SEQUENCE [LARGE SCALE GENOMIC DNA]</scope>
    <source>
        <strain evidence="1">65Phen</strain>
    </source>
</reference>
<keyword evidence="2" id="KW-1185">Reference proteome</keyword>
<protein>
    <submittedName>
        <fullName evidence="1">Uncharacterized protein</fullName>
    </submittedName>
</protein>
<dbReference type="KEGG" id="cdn:BN940_05991"/>
<organism evidence="1 2">
    <name type="scientific">Castellaniella defragrans (strain DSM 12143 / CCUG 39792 / 65Phen)</name>
    <name type="common">Alcaligenes defragrans</name>
    <dbReference type="NCBI Taxonomy" id="1437824"/>
    <lineage>
        <taxon>Bacteria</taxon>
        <taxon>Pseudomonadati</taxon>
        <taxon>Pseudomonadota</taxon>
        <taxon>Betaproteobacteria</taxon>
        <taxon>Burkholderiales</taxon>
        <taxon>Alcaligenaceae</taxon>
        <taxon>Castellaniella</taxon>
    </lineage>
</organism>
<name>W8X2P4_CASD6</name>
<dbReference type="EMBL" id="HG916765">
    <property type="protein sequence ID" value="CDM23667.1"/>
    <property type="molecule type" value="Genomic_DNA"/>
</dbReference>
<dbReference type="Proteomes" id="UP000019805">
    <property type="component" value="Chromosome"/>
</dbReference>
<dbReference type="STRING" id="1437824.BN940_05991"/>
<evidence type="ECO:0000313" key="2">
    <source>
        <dbReference type="Proteomes" id="UP000019805"/>
    </source>
</evidence>
<dbReference type="HOGENOM" id="CLU_3197618_0_0_4"/>
<accession>W8X2P4</accession>
<proteinExistence type="predicted"/>